<name>A0AAN6RWI2_9PEZI</name>
<dbReference type="EMBL" id="MU855354">
    <property type="protein sequence ID" value="KAK3905570.1"/>
    <property type="molecule type" value="Genomic_DNA"/>
</dbReference>
<evidence type="ECO:0000256" key="1">
    <source>
        <dbReference type="SAM" id="MobiDB-lite"/>
    </source>
</evidence>
<comment type="caution">
    <text evidence="2">The sequence shown here is derived from an EMBL/GenBank/DDBJ whole genome shotgun (WGS) entry which is preliminary data.</text>
</comment>
<evidence type="ECO:0000313" key="3">
    <source>
        <dbReference type="Proteomes" id="UP001303889"/>
    </source>
</evidence>
<keyword evidence="3" id="KW-1185">Reference proteome</keyword>
<protein>
    <submittedName>
        <fullName evidence="2">Uncharacterized protein</fullName>
    </submittedName>
</protein>
<sequence>MARVKPLTNPHRRHHRRTSLTRFHLPRDQGWPTWPAPYSQHAHYGPLAGVPGRLGAWLARTVEDPEQAIFII</sequence>
<evidence type="ECO:0000313" key="2">
    <source>
        <dbReference type="EMBL" id="KAK3905570.1"/>
    </source>
</evidence>
<organism evidence="2 3">
    <name type="scientific">Staphylotrichum tortipilum</name>
    <dbReference type="NCBI Taxonomy" id="2831512"/>
    <lineage>
        <taxon>Eukaryota</taxon>
        <taxon>Fungi</taxon>
        <taxon>Dikarya</taxon>
        <taxon>Ascomycota</taxon>
        <taxon>Pezizomycotina</taxon>
        <taxon>Sordariomycetes</taxon>
        <taxon>Sordariomycetidae</taxon>
        <taxon>Sordariales</taxon>
        <taxon>Chaetomiaceae</taxon>
        <taxon>Staphylotrichum</taxon>
    </lineage>
</organism>
<feature type="region of interest" description="Disordered" evidence="1">
    <location>
        <begin position="1"/>
        <end position="22"/>
    </location>
</feature>
<feature type="non-terminal residue" evidence="2">
    <location>
        <position position="72"/>
    </location>
</feature>
<feature type="compositionally biased region" description="Basic residues" evidence="1">
    <location>
        <begin position="10"/>
        <end position="19"/>
    </location>
</feature>
<dbReference type="Proteomes" id="UP001303889">
    <property type="component" value="Unassembled WGS sequence"/>
</dbReference>
<gene>
    <name evidence="2" type="ORF">C8A05DRAFT_30635</name>
</gene>
<dbReference type="AlphaFoldDB" id="A0AAN6RWI2"/>
<accession>A0AAN6RWI2</accession>
<reference evidence="2" key="1">
    <citation type="journal article" date="2023" name="Mol. Phylogenet. Evol.">
        <title>Genome-scale phylogeny and comparative genomics of the fungal order Sordariales.</title>
        <authorList>
            <person name="Hensen N."/>
            <person name="Bonometti L."/>
            <person name="Westerberg I."/>
            <person name="Brannstrom I.O."/>
            <person name="Guillou S."/>
            <person name="Cros-Aarteil S."/>
            <person name="Calhoun S."/>
            <person name="Haridas S."/>
            <person name="Kuo A."/>
            <person name="Mondo S."/>
            <person name="Pangilinan J."/>
            <person name="Riley R."/>
            <person name="LaButti K."/>
            <person name="Andreopoulos B."/>
            <person name="Lipzen A."/>
            <person name="Chen C."/>
            <person name="Yan M."/>
            <person name="Daum C."/>
            <person name="Ng V."/>
            <person name="Clum A."/>
            <person name="Steindorff A."/>
            <person name="Ohm R.A."/>
            <person name="Martin F."/>
            <person name="Silar P."/>
            <person name="Natvig D.O."/>
            <person name="Lalanne C."/>
            <person name="Gautier V."/>
            <person name="Ament-Velasquez S.L."/>
            <person name="Kruys A."/>
            <person name="Hutchinson M.I."/>
            <person name="Powell A.J."/>
            <person name="Barry K."/>
            <person name="Miller A.N."/>
            <person name="Grigoriev I.V."/>
            <person name="Debuchy R."/>
            <person name="Gladieux P."/>
            <person name="Hiltunen Thoren M."/>
            <person name="Johannesson H."/>
        </authorList>
    </citation>
    <scope>NUCLEOTIDE SEQUENCE</scope>
    <source>
        <strain evidence="2">CBS 103.79</strain>
    </source>
</reference>
<proteinExistence type="predicted"/>
<reference evidence="2" key="2">
    <citation type="submission" date="2023-05" db="EMBL/GenBank/DDBJ databases">
        <authorList>
            <consortium name="Lawrence Berkeley National Laboratory"/>
            <person name="Steindorff A."/>
            <person name="Hensen N."/>
            <person name="Bonometti L."/>
            <person name="Westerberg I."/>
            <person name="Brannstrom I.O."/>
            <person name="Guillou S."/>
            <person name="Cros-Aarteil S."/>
            <person name="Calhoun S."/>
            <person name="Haridas S."/>
            <person name="Kuo A."/>
            <person name="Mondo S."/>
            <person name="Pangilinan J."/>
            <person name="Riley R."/>
            <person name="Labutti K."/>
            <person name="Andreopoulos B."/>
            <person name="Lipzen A."/>
            <person name="Chen C."/>
            <person name="Yanf M."/>
            <person name="Daum C."/>
            <person name="Ng V."/>
            <person name="Clum A."/>
            <person name="Ohm R."/>
            <person name="Martin F."/>
            <person name="Silar P."/>
            <person name="Natvig D."/>
            <person name="Lalanne C."/>
            <person name="Gautier V."/>
            <person name="Ament-Velasquez S.L."/>
            <person name="Kruys A."/>
            <person name="Hutchinson M.I."/>
            <person name="Powell A.J."/>
            <person name="Barry K."/>
            <person name="Miller A.N."/>
            <person name="Grigoriev I.V."/>
            <person name="Debuchy R."/>
            <person name="Gladieux P."/>
            <person name="Thoren M.H."/>
            <person name="Johannesson H."/>
        </authorList>
    </citation>
    <scope>NUCLEOTIDE SEQUENCE</scope>
    <source>
        <strain evidence="2">CBS 103.79</strain>
    </source>
</reference>